<accession>A0A7J6VRB6</accession>
<feature type="non-terminal residue" evidence="1">
    <location>
        <position position="1"/>
    </location>
</feature>
<organism evidence="1 2">
    <name type="scientific">Thalictrum thalictroides</name>
    <name type="common">Rue-anemone</name>
    <name type="synonym">Anemone thalictroides</name>
    <dbReference type="NCBI Taxonomy" id="46969"/>
    <lineage>
        <taxon>Eukaryota</taxon>
        <taxon>Viridiplantae</taxon>
        <taxon>Streptophyta</taxon>
        <taxon>Embryophyta</taxon>
        <taxon>Tracheophyta</taxon>
        <taxon>Spermatophyta</taxon>
        <taxon>Magnoliopsida</taxon>
        <taxon>Ranunculales</taxon>
        <taxon>Ranunculaceae</taxon>
        <taxon>Thalictroideae</taxon>
        <taxon>Thalictrum</taxon>
    </lineage>
</organism>
<dbReference type="EMBL" id="JABWDY010028184">
    <property type="protein sequence ID" value="KAF5187307.1"/>
    <property type="molecule type" value="Genomic_DNA"/>
</dbReference>
<keyword evidence="2" id="KW-1185">Reference proteome</keyword>
<comment type="caution">
    <text evidence="1">The sequence shown here is derived from an EMBL/GenBank/DDBJ whole genome shotgun (WGS) entry which is preliminary data.</text>
</comment>
<reference evidence="1 2" key="1">
    <citation type="submission" date="2020-06" db="EMBL/GenBank/DDBJ databases">
        <title>Transcriptomic and genomic resources for Thalictrum thalictroides and T. hernandezii: Facilitating candidate gene discovery in an emerging model plant lineage.</title>
        <authorList>
            <person name="Arias T."/>
            <person name="Riano-Pachon D.M."/>
            <person name="Di Stilio V.S."/>
        </authorList>
    </citation>
    <scope>NUCLEOTIDE SEQUENCE [LARGE SCALE GENOMIC DNA]</scope>
    <source>
        <strain evidence="2">cv. WT478/WT964</strain>
        <tissue evidence="1">Leaves</tissue>
    </source>
</reference>
<dbReference type="AlphaFoldDB" id="A0A7J6VRB6"/>
<sequence length="72" mass="7728">LDSSPCSIWISLVSDYPKMNVDAAFKSPDLPIGIGFVLRYTNATFLYAEQESSHADSAAEADMPAKEGSSNV</sequence>
<protein>
    <submittedName>
        <fullName evidence="1">Uncharacterized protein</fullName>
    </submittedName>
</protein>
<dbReference type="Proteomes" id="UP000554482">
    <property type="component" value="Unassembled WGS sequence"/>
</dbReference>
<name>A0A7J6VRB6_THATH</name>
<proteinExistence type="predicted"/>
<evidence type="ECO:0000313" key="2">
    <source>
        <dbReference type="Proteomes" id="UP000554482"/>
    </source>
</evidence>
<gene>
    <name evidence="1" type="ORF">FRX31_023106</name>
</gene>
<evidence type="ECO:0000313" key="1">
    <source>
        <dbReference type="EMBL" id="KAF5187307.1"/>
    </source>
</evidence>